<dbReference type="Proteomes" id="UP000051679">
    <property type="component" value="Unassembled WGS sequence"/>
</dbReference>
<dbReference type="PIRSF" id="PIRSF006181">
    <property type="entry name" value="EbsC_YbaK"/>
    <property type="match status" value="1"/>
</dbReference>
<evidence type="ECO:0000313" key="7">
    <source>
        <dbReference type="Proteomes" id="UP000051679"/>
    </source>
</evidence>
<proteinExistence type="inferred from homology"/>
<dbReference type="STRING" id="1291052.FC18_GL001106"/>
<keyword evidence="3 4" id="KW-0456">Lyase</keyword>
<accession>A0A0R1ZR94</accession>
<evidence type="ECO:0000313" key="6">
    <source>
        <dbReference type="EMBL" id="KRM55732.1"/>
    </source>
</evidence>
<organism evidence="6 7">
    <name type="scientific">Lacticaseibacillus sharpeae JCM 1186 = DSM 20505</name>
    <dbReference type="NCBI Taxonomy" id="1291052"/>
    <lineage>
        <taxon>Bacteria</taxon>
        <taxon>Bacillati</taxon>
        <taxon>Bacillota</taxon>
        <taxon>Bacilli</taxon>
        <taxon>Lactobacillales</taxon>
        <taxon>Lactobacillaceae</taxon>
        <taxon>Lacticaseibacillus</taxon>
    </lineage>
</organism>
<evidence type="ECO:0000259" key="5">
    <source>
        <dbReference type="Pfam" id="PF04073"/>
    </source>
</evidence>
<dbReference type="OrthoDB" id="9809296at2"/>
<sequence>MIGLKTSVIQLQLIRICEVNALGKKKAKDTEKTLVEKMLDAKHVQYEGVSFATHQDGDVMQISEEEMAVPQHQVYKTLVLTGNKTGPLVGMVPLDMHIDYKKLSSVSGNKKVGMVPLKDLVKTSGYEHGANNPVGIHARHNYPIYFANEAREAGTIIVSAGKIGRSVRLNAEDLAKLVGAKFADFATETEQ</sequence>
<dbReference type="CDD" id="cd00002">
    <property type="entry name" value="YbaK_deacylase"/>
    <property type="match status" value="1"/>
</dbReference>
<dbReference type="Pfam" id="PF04073">
    <property type="entry name" value="tRNA_edit"/>
    <property type="match status" value="1"/>
</dbReference>
<dbReference type="SUPFAM" id="SSF55826">
    <property type="entry name" value="YbaK/ProRS associated domain"/>
    <property type="match status" value="1"/>
</dbReference>
<dbReference type="GO" id="GO:0016829">
    <property type="term" value="F:lyase activity"/>
    <property type="evidence" value="ECO:0007669"/>
    <property type="project" value="UniProtKB-KW"/>
</dbReference>
<protein>
    <recommendedName>
        <fullName evidence="4">Cys-tRNA(Pro)/Cys-tRNA(Cys) deacylase</fullName>
        <ecNumber evidence="4">4.2.-.-</ecNumber>
    </recommendedName>
</protein>
<dbReference type="AlphaFoldDB" id="A0A0R1ZR94"/>
<reference evidence="6 7" key="1">
    <citation type="journal article" date="2015" name="Genome Announc.">
        <title>Expanding the biotechnology potential of lactobacilli through comparative genomics of 213 strains and associated genera.</title>
        <authorList>
            <person name="Sun Z."/>
            <person name="Harris H.M."/>
            <person name="McCann A."/>
            <person name="Guo C."/>
            <person name="Argimon S."/>
            <person name="Zhang W."/>
            <person name="Yang X."/>
            <person name="Jeffery I.B."/>
            <person name="Cooney J.C."/>
            <person name="Kagawa T.F."/>
            <person name="Liu W."/>
            <person name="Song Y."/>
            <person name="Salvetti E."/>
            <person name="Wrobel A."/>
            <person name="Rasinkangas P."/>
            <person name="Parkhill J."/>
            <person name="Rea M.C."/>
            <person name="O'Sullivan O."/>
            <person name="Ritari J."/>
            <person name="Douillard F.P."/>
            <person name="Paul Ross R."/>
            <person name="Yang R."/>
            <person name="Briner A.E."/>
            <person name="Felis G.E."/>
            <person name="de Vos W.M."/>
            <person name="Barrangou R."/>
            <person name="Klaenhammer T.R."/>
            <person name="Caufield P.W."/>
            <person name="Cui Y."/>
            <person name="Zhang H."/>
            <person name="O'Toole P.W."/>
        </authorList>
    </citation>
    <scope>NUCLEOTIDE SEQUENCE [LARGE SCALE GENOMIC DNA]</scope>
    <source>
        <strain evidence="6 7">DSM 20505</strain>
    </source>
</reference>
<dbReference type="GO" id="GO:0006412">
    <property type="term" value="P:translation"/>
    <property type="evidence" value="ECO:0007669"/>
    <property type="project" value="UniProtKB-KW"/>
</dbReference>
<evidence type="ECO:0000256" key="4">
    <source>
        <dbReference type="PIRNR" id="PIRNR006181"/>
    </source>
</evidence>
<dbReference type="InterPro" id="IPR036754">
    <property type="entry name" value="YbaK/aa-tRNA-synt-asso_dom_sf"/>
</dbReference>
<dbReference type="InterPro" id="IPR004369">
    <property type="entry name" value="Prolyl-tRNA_editing_YbaK/EbsC"/>
</dbReference>
<keyword evidence="2 4" id="KW-0648">Protein biosynthesis</keyword>
<keyword evidence="7" id="KW-1185">Reference proteome</keyword>
<comment type="caution">
    <text evidence="6">The sequence shown here is derived from an EMBL/GenBank/DDBJ whole genome shotgun (WGS) entry which is preliminary data.</text>
</comment>
<dbReference type="PANTHER" id="PTHR30411:SF0">
    <property type="entry name" value="CYS-TRNA(PRO)_CYS-TRNA(CYS) DEACYLASE YBAK"/>
    <property type="match status" value="1"/>
</dbReference>
<gene>
    <name evidence="6" type="ORF">FC18_GL001106</name>
</gene>
<dbReference type="PANTHER" id="PTHR30411">
    <property type="entry name" value="CYTOPLASMIC PROTEIN"/>
    <property type="match status" value="1"/>
</dbReference>
<dbReference type="EC" id="4.2.-.-" evidence="4"/>
<evidence type="ECO:0000256" key="2">
    <source>
        <dbReference type="ARBA" id="ARBA00022917"/>
    </source>
</evidence>
<dbReference type="EMBL" id="AYYO01000014">
    <property type="protein sequence ID" value="KRM55732.1"/>
    <property type="molecule type" value="Genomic_DNA"/>
</dbReference>
<dbReference type="GO" id="GO:0002161">
    <property type="term" value="F:aminoacyl-tRNA deacylase activity"/>
    <property type="evidence" value="ECO:0007669"/>
    <property type="project" value="InterPro"/>
</dbReference>
<dbReference type="Gene3D" id="3.90.960.10">
    <property type="entry name" value="YbaK/aminoacyl-tRNA synthetase-associated domain"/>
    <property type="match status" value="1"/>
</dbReference>
<evidence type="ECO:0000256" key="3">
    <source>
        <dbReference type="ARBA" id="ARBA00023239"/>
    </source>
</evidence>
<dbReference type="PATRIC" id="fig|1291052.5.peg.1123"/>
<evidence type="ECO:0000256" key="1">
    <source>
        <dbReference type="ARBA" id="ARBA00009798"/>
    </source>
</evidence>
<feature type="domain" description="YbaK/aminoacyl-tRNA synthetase-associated" evidence="5">
    <location>
        <begin position="64"/>
        <end position="177"/>
    </location>
</feature>
<name>A0A0R1ZR94_9LACO</name>
<dbReference type="InterPro" id="IPR007214">
    <property type="entry name" value="YbaK/aa-tRNA-synth-assoc-dom"/>
</dbReference>
<comment type="similarity">
    <text evidence="1 4">Belongs to the prolyl-tRNA editing family. YbaK/EbsC subfamily.</text>
</comment>